<dbReference type="Gene3D" id="3.20.20.140">
    <property type="entry name" value="Metal-dependent hydrolases"/>
    <property type="match status" value="1"/>
</dbReference>
<evidence type="ECO:0000256" key="3">
    <source>
        <dbReference type="ARBA" id="ARBA00022912"/>
    </source>
</evidence>
<evidence type="ECO:0000256" key="5">
    <source>
        <dbReference type="PIRNR" id="PIRNR016557"/>
    </source>
</evidence>
<dbReference type="PANTHER" id="PTHR39181">
    <property type="entry name" value="TYROSINE-PROTEIN PHOSPHATASE YWQE"/>
    <property type="match status" value="1"/>
</dbReference>
<dbReference type="GO" id="GO:0030145">
    <property type="term" value="F:manganese ion binding"/>
    <property type="evidence" value="ECO:0007669"/>
    <property type="project" value="UniProtKB-UniRule"/>
</dbReference>
<proteinExistence type="inferred from homology"/>
<dbReference type="AlphaFoldDB" id="A0A165H688"/>
<sequence length="255" mass="28276">MIDMHTHVLFGVDDGPDKLSGSLEMLRQAEKEGITEIIATSHACHPQFHVDANSVYDGVDQLREAARAEGLNIQLHTGHEIRLCGNLPERLDAGDILTLAGSKYVMLELPSQGVPDYTVGVIQQLMNRGLIPIIAHPERNKAIVEKPQRLYRLVNHGALAQVTAGAVCGTFGSRIKDAALTLIDSHLVHFYGSDAHNTDKRGFHFDEGLSYLEKKGRADMVDIMLENNARILEKRDPVLLEPEDPKGKKKWFIFG</sequence>
<dbReference type="RefSeq" id="WP_063180890.1">
    <property type="nucleotide sequence ID" value="NZ_LQNT01000009.1"/>
</dbReference>
<evidence type="ECO:0000313" key="7">
    <source>
        <dbReference type="Proteomes" id="UP000076490"/>
    </source>
</evidence>
<dbReference type="EMBL" id="LQNT01000009">
    <property type="protein sequence ID" value="KZE38898.1"/>
    <property type="molecule type" value="Genomic_DNA"/>
</dbReference>
<protein>
    <recommendedName>
        <fullName evidence="5">Tyrosine-protein phosphatase</fullName>
        <ecNumber evidence="5">3.1.3.48</ecNumber>
    </recommendedName>
</protein>
<dbReference type="EC" id="3.1.3.48" evidence="5"/>
<keyword evidence="2 5" id="KW-0378">Hydrolase</keyword>
<evidence type="ECO:0000313" key="6">
    <source>
        <dbReference type="EMBL" id="KZE38898.1"/>
    </source>
</evidence>
<organism evidence="6 7">
    <name type="scientific">Bhargavaea cecembensis</name>
    <dbReference type="NCBI Taxonomy" id="394098"/>
    <lineage>
        <taxon>Bacteria</taxon>
        <taxon>Bacillati</taxon>
        <taxon>Bacillota</taxon>
        <taxon>Bacilli</taxon>
        <taxon>Bacillales</taxon>
        <taxon>Caryophanaceae</taxon>
        <taxon>Bhargavaea</taxon>
    </lineage>
</organism>
<dbReference type="OrthoDB" id="9788539at2"/>
<comment type="similarity">
    <text evidence="1 5">Belongs to the metallo-dependent hydrolases superfamily. CpsB/CapC family.</text>
</comment>
<comment type="caution">
    <text evidence="6">The sequence shown here is derived from an EMBL/GenBank/DDBJ whole genome shotgun (WGS) entry which is preliminary data.</text>
</comment>
<dbReference type="Proteomes" id="UP000076490">
    <property type="component" value="Unassembled WGS sequence"/>
</dbReference>
<name>A0A165H688_9BACL</name>
<reference evidence="6 7" key="1">
    <citation type="submission" date="2016-01" db="EMBL/GenBank/DDBJ databases">
        <title>Whole genome sequencing of Bhargavaea cecembensis T14.</title>
        <authorList>
            <person name="Hong K.W."/>
        </authorList>
    </citation>
    <scope>NUCLEOTIDE SEQUENCE [LARGE SCALE GENOMIC DNA]</scope>
    <source>
        <strain evidence="6 7">T14</strain>
    </source>
</reference>
<evidence type="ECO:0000256" key="1">
    <source>
        <dbReference type="ARBA" id="ARBA00005750"/>
    </source>
</evidence>
<evidence type="ECO:0000256" key="4">
    <source>
        <dbReference type="ARBA" id="ARBA00051722"/>
    </source>
</evidence>
<dbReference type="PIRSF" id="PIRSF016557">
    <property type="entry name" value="Caps_synth_CpsB"/>
    <property type="match status" value="1"/>
</dbReference>
<dbReference type="Pfam" id="PF19567">
    <property type="entry name" value="CpsB_CapC"/>
    <property type="match status" value="1"/>
</dbReference>
<evidence type="ECO:0000256" key="2">
    <source>
        <dbReference type="ARBA" id="ARBA00022801"/>
    </source>
</evidence>
<dbReference type="InterPro" id="IPR016195">
    <property type="entry name" value="Pol/histidinol_Pase-like"/>
</dbReference>
<dbReference type="GO" id="GO:0004725">
    <property type="term" value="F:protein tyrosine phosphatase activity"/>
    <property type="evidence" value="ECO:0007669"/>
    <property type="project" value="UniProtKB-UniRule"/>
</dbReference>
<dbReference type="InterPro" id="IPR016667">
    <property type="entry name" value="Caps_polysacc_synth_CpsB/CapC"/>
</dbReference>
<dbReference type="PANTHER" id="PTHR39181:SF1">
    <property type="entry name" value="TYROSINE-PROTEIN PHOSPHATASE YWQE"/>
    <property type="match status" value="1"/>
</dbReference>
<dbReference type="SUPFAM" id="SSF89550">
    <property type="entry name" value="PHP domain-like"/>
    <property type="match status" value="1"/>
</dbReference>
<accession>A0A165H688</accession>
<keyword evidence="3 5" id="KW-0904">Protein phosphatase</keyword>
<comment type="catalytic activity">
    <reaction evidence="4 5">
        <text>O-phospho-L-tyrosyl-[protein] + H2O = L-tyrosyl-[protein] + phosphate</text>
        <dbReference type="Rhea" id="RHEA:10684"/>
        <dbReference type="Rhea" id="RHEA-COMP:10136"/>
        <dbReference type="Rhea" id="RHEA-COMP:20101"/>
        <dbReference type="ChEBI" id="CHEBI:15377"/>
        <dbReference type="ChEBI" id="CHEBI:43474"/>
        <dbReference type="ChEBI" id="CHEBI:46858"/>
        <dbReference type="ChEBI" id="CHEBI:61978"/>
        <dbReference type="EC" id="3.1.3.48"/>
    </reaction>
</comment>
<gene>
    <name evidence="6" type="ORF">AV656_08335</name>
</gene>